<evidence type="ECO:0000256" key="6">
    <source>
        <dbReference type="ARBA" id="ARBA00022729"/>
    </source>
</evidence>
<organism evidence="14 15">
    <name type="scientific">Chenopodium quinoa</name>
    <name type="common">Quinoa</name>
    <dbReference type="NCBI Taxonomy" id="63459"/>
    <lineage>
        <taxon>Eukaryota</taxon>
        <taxon>Viridiplantae</taxon>
        <taxon>Streptophyta</taxon>
        <taxon>Embryophyta</taxon>
        <taxon>Tracheophyta</taxon>
        <taxon>Spermatophyta</taxon>
        <taxon>Magnoliopsida</taxon>
        <taxon>eudicotyledons</taxon>
        <taxon>Gunneridae</taxon>
        <taxon>Pentapetalae</taxon>
        <taxon>Caryophyllales</taxon>
        <taxon>Chenopodiaceae</taxon>
        <taxon>Chenopodioideae</taxon>
        <taxon>Atripliceae</taxon>
        <taxon>Chenopodium</taxon>
    </lineage>
</organism>
<accession>A0A803LM47</accession>
<dbReference type="GO" id="GO:0005886">
    <property type="term" value="C:plasma membrane"/>
    <property type="evidence" value="ECO:0007669"/>
    <property type="project" value="UniProtKB-SubCell"/>
</dbReference>
<dbReference type="InterPro" id="IPR050528">
    <property type="entry name" value="L-type_Lectin-RKs"/>
</dbReference>
<dbReference type="GO" id="GO:0002229">
    <property type="term" value="P:defense response to oomycetes"/>
    <property type="evidence" value="ECO:0007669"/>
    <property type="project" value="UniProtKB-ARBA"/>
</dbReference>
<keyword evidence="10" id="KW-0472">Membrane</keyword>
<evidence type="ECO:0000256" key="3">
    <source>
        <dbReference type="ARBA" id="ARBA00010217"/>
    </source>
</evidence>
<dbReference type="SUPFAM" id="SSF56112">
    <property type="entry name" value="Protein kinase-like (PK-like)"/>
    <property type="match status" value="1"/>
</dbReference>
<dbReference type="GO" id="GO:0004672">
    <property type="term" value="F:protein kinase activity"/>
    <property type="evidence" value="ECO:0007669"/>
    <property type="project" value="InterPro"/>
</dbReference>
<dbReference type="InterPro" id="IPR011009">
    <property type="entry name" value="Kinase-like_dom_sf"/>
</dbReference>
<dbReference type="AlphaFoldDB" id="A0A803LM47"/>
<evidence type="ECO:0000256" key="1">
    <source>
        <dbReference type="ARBA" id="ARBA00004251"/>
    </source>
</evidence>
<keyword evidence="15" id="KW-1185">Reference proteome</keyword>
<dbReference type="Gramene" id="AUR62015358-RA">
    <property type="protein sequence ID" value="AUR62015358-RA:cds"/>
    <property type="gene ID" value="AUR62015358"/>
</dbReference>
<dbReference type="PROSITE" id="PS00108">
    <property type="entry name" value="PROTEIN_KINASE_ST"/>
    <property type="match status" value="1"/>
</dbReference>
<evidence type="ECO:0000313" key="14">
    <source>
        <dbReference type="EnsemblPlants" id="AUR62015358-RA:cds"/>
    </source>
</evidence>
<feature type="domain" description="Protein kinase" evidence="13">
    <location>
        <begin position="1"/>
        <end position="236"/>
    </location>
</feature>
<keyword evidence="6" id="KW-0732">Signal</keyword>
<dbReference type="Gene3D" id="1.10.510.10">
    <property type="entry name" value="Transferase(Phosphotransferase) domain 1"/>
    <property type="match status" value="1"/>
</dbReference>
<keyword evidence="12" id="KW-0325">Glycoprotein</keyword>
<evidence type="ECO:0000256" key="2">
    <source>
        <dbReference type="ARBA" id="ARBA00008536"/>
    </source>
</evidence>
<keyword evidence="8" id="KW-0067">ATP-binding</keyword>
<dbReference type="Proteomes" id="UP000596660">
    <property type="component" value="Unplaced"/>
</dbReference>
<dbReference type="GO" id="GO:0005524">
    <property type="term" value="F:ATP binding"/>
    <property type="evidence" value="ECO:0007669"/>
    <property type="project" value="UniProtKB-KW"/>
</dbReference>
<keyword evidence="11" id="KW-0675">Receptor</keyword>
<name>A0A803LM47_CHEQI</name>
<keyword evidence="4" id="KW-1003">Cell membrane</keyword>
<comment type="similarity">
    <text evidence="2">In the N-terminal section; belongs to the leguminous lectin family.</text>
</comment>
<evidence type="ECO:0000256" key="4">
    <source>
        <dbReference type="ARBA" id="ARBA00022475"/>
    </source>
</evidence>
<evidence type="ECO:0000256" key="9">
    <source>
        <dbReference type="ARBA" id="ARBA00022989"/>
    </source>
</evidence>
<dbReference type="Pfam" id="PF00069">
    <property type="entry name" value="Pkinase"/>
    <property type="match status" value="1"/>
</dbReference>
<proteinExistence type="inferred from homology"/>
<evidence type="ECO:0000259" key="13">
    <source>
        <dbReference type="PROSITE" id="PS50011"/>
    </source>
</evidence>
<dbReference type="PANTHER" id="PTHR27007">
    <property type="match status" value="1"/>
</dbReference>
<evidence type="ECO:0000256" key="7">
    <source>
        <dbReference type="ARBA" id="ARBA00022741"/>
    </source>
</evidence>
<reference evidence="14" key="1">
    <citation type="journal article" date="2017" name="Nature">
        <title>The genome of Chenopodium quinoa.</title>
        <authorList>
            <person name="Jarvis D.E."/>
            <person name="Ho Y.S."/>
            <person name="Lightfoot D.J."/>
            <person name="Schmoeckel S.M."/>
            <person name="Li B."/>
            <person name="Borm T.J.A."/>
            <person name="Ohyanagi H."/>
            <person name="Mineta K."/>
            <person name="Michell C.T."/>
            <person name="Saber N."/>
            <person name="Kharbatia N.M."/>
            <person name="Rupper R.R."/>
            <person name="Sharp A.R."/>
            <person name="Dally N."/>
            <person name="Boughton B.A."/>
            <person name="Woo Y.H."/>
            <person name="Gao G."/>
            <person name="Schijlen E.G.W.M."/>
            <person name="Guo X."/>
            <person name="Momin A.A."/>
            <person name="Negrao S."/>
            <person name="Al-Babili S."/>
            <person name="Gehring C."/>
            <person name="Roessner U."/>
            <person name="Jung C."/>
            <person name="Murphy K."/>
            <person name="Arold S.T."/>
            <person name="Gojobori T."/>
            <person name="van der Linden C.G."/>
            <person name="van Loo E.N."/>
            <person name="Jellen E.N."/>
            <person name="Maughan P.J."/>
            <person name="Tester M."/>
        </authorList>
    </citation>
    <scope>NUCLEOTIDE SEQUENCE [LARGE SCALE GENOMIC DNA]</scope>
    <source>
        <strain evidence="14">cv. PI 614886</strain>
    </source>
</reference>
<evidence type="ECO:0000256" key="10">
    <source>
        <dbReference type="ARBA" id="ARBA00023136"/>
    </source>
</evidence>
<dbReference type="FunFam" id="1.10.510.10:FF:000240">
    <property type="entry name" value="Lectin-domain containing receptor kinase A4.3"/>
    <property type="match status" value="1"/>
</dbReference>
<evidence type="ECO:0000256" key="5">
    <source>
        <dbReference type="ARBA" id="ARBA00022692"/>
    </source>
</evidence>
<dbReference type="OMA" id="MFNIMEN"/>
<evidence type="ECO:0000256" key="8">
    <source>
        <dbReference type="ARBA" id="ARBA00022840"/>
    </source>
</evidence>
<dbReference type="EnsemblPlants" id="AUR62015358-RA">
    <property type="protein sequence ID" value="AUR62015358-RA:cds"/>
    <property type="gene ID" value="AUR62015358"/>
</dbReference>
<keyword evidence="7" id="KW-0547">Nucleotide-binding</keyword>
<reference evidence="14" key="2">
    <citation type="submission" date="2021-03" db="UniProtKB">
        <authorList>
            <consortium name="EnsemblPlants"/>
        </authorList>
    </citation>
    <scope>IDENTIFICATION</scope>
</reference>
<dbReference type="PROSITE" id="PS50011">
    <property type="entry name" value="PROTEIN_KINASE_DOM"/>
    <property type="match status" value="1"/>
</dbReference>
<comment type="subcellular location">
    <subcellularLocation>
        <location evidence="1">Cell membrane</location>
        <topology evidence="1">Single-pass type I membrane protein</topology>
    </subcellularLocation>
</comment>
<evidence type="ECO:0000256" key="11">
    <source>
        <dbReference type="ARBA" id="ARBA00023170"/>
    </source>
</evidence>
<dbReference type="InterPro" id="IPR000719">
    <property type="entry name" value="Prot_kinase_dom"/>
</dbReference>
<dbReference type="InterPro" id="IPR008271">
    <property type="entry name" value="Ser/Thr_kinase_AS"/>
</dbReference>
<protein>
    <recommendedName>
        <fullName evidence="13">Protein kinase domain-containing protein</fullName>
    </recommendedName>
</protein>
<evidence type="ECO:0000256" key="12">
    <source>
        <dbReference type="ARBA" id="ARBA00023180"/>
    </source>
</evidence>
<evidence type="ECO:0000313" key="15">
    <source>
        <dbReference type="Proteomes" id="UP000596660"/>
    </source>
</evidence>
<comment type="similarity">
    <text evidence="3">In the C-terminal section; belongs to the protein kinase superfamily. Ser/Thr protein kinase family.</text>
</comment>
<sequence length="267" mass="29912">MGWCYENTELLLVYEFMPNKSLDMLIFCDDPNPKVGGSMTLNWGRRHTIICGVAQAIDYLHHECSKRVLHRDIKTSNVLLDAELNARLGDFGLARTFKLGEKTHHTSKDISGTPGYMAPEIFLTGRSTTETDVYAFGVLMLEVACGKKLDIQTKDDEFRVSIIDWVWEFHKHGILTDAIDPKLNNQYDKKQAECMLALGLACCHPNPYIRPSMRITSQVLSGEVVPPDVPLEKPAFMWPANAPSTYRTLDHCSTGGIMSSSTDISGR</sequence>
<keyword evidence="5" id="KW-0812">Transmembrane</keyword>
<dbReference type="SMART" id="SM00220">
    <property type="entry name" value="S_TKc"/>
    <property type="match status" value="1"/>
</dbReference>
<keyword evidence="9" id="KW-1133">Transmembrane helix</keyword>